<evidence type="ECO:0000313" key="2">
    <source>
        <dbReference type="EMBL" id="VCX39334.1"/>
    </source>
</evidence>
<proteinExistence type="predicted"/>
<sequence>VGEAAFEPDCSRPAVPGLPRALFRRQPPGPPGQRLPRRRPRSLGKHPPSRRRCSKDEENHFLEHLSCSSAWSYRPRSRRKHAPRHQRTGVLERKNFGGDLPPRFPGAVSGLLAQRKKLSWLTRKNGLSRLRLRSGRKHFSGNSIRKVPGASLNKVWE</sequence>
<dbReference type="Proteomes" id="UP000269945">
    <property type="component" value="Unassembled WGS sequence"/>
</dbReference>
<feature type="compositionally biased region" description="Basic residues" evidence="1">
    <location>
        <begin position="35"/>
        <end position="53"/>
    </location>
</feature>
<organism evidence="2 3">
    <name type="scientific">Gulo gulo</name>
    <name type="common">Wolverine</name>
    <name type="synonym">Gluton</name>
    <dbReference type="NCBI Taxonomy" id="48420"/>
    <lineage>
        <taxon>Eukaryota</taxon>
        <taxon>Metazoa</taxon>
        <taxon>Chordata</taxon>
        <taxon>Craniata</taxon>
        <taxon>Vertebrata</taxon>
        <taxon>Euteleostomi</taxon>
        <taxon>Mammalia</taxon>
        <taxon>Eutheria</taxon>
        <taxon>Laurasiatheria</taxon>
        <taxon>Carnivora</taxon>
        <taxon>Caniformia</taxon>
        <taxon>Musteloidea</taxon>
        <taxon>Mustelidae</taxon>
        <taxon>Guloninae</taxon>
        <taxon>Gulo</taxon>
    </lineage>
</organism>
<gene>
    <name evidence="2" type="ORF">BN2614_LOCUS1</name>
</gene>
<feature type="non-terminal residue" evidence="2">
    <location>
        <position position="1"/>
    </location>
</feature>
<evidence type="ECO:0000256" key="1">
    <source>
        <dbReference type="SAM" id="MobiDB-lite"/>
    </source>
</evidence>
<keyword evidence="3" id="KW-1185">Reference proteome</keyword>
<dbReference type="EMBL" id="CYRY02044410">
    <property type="protein sequence ID" value="VCX39334.1"/>
    <property type="molecule type" value="Genomic_DNA"/>
</dbReference>
<feature type="compositionally biased region" description="Basic residues" evidence="1">
    <location>
        <begin position="75"/>
        <end position="87"/>
    </location>
</feature>
<reference evidence="2 3" key="1">
    <citation type="submission" date="2018-10" db="EMBL/GenBank/DDBJ databases">
        <authorList>
            <person name="Ekblom R."/>
            <person name="Jareborg N."/>
        </authorList>
    </citation>
    <scope>NUCLEOTIDE SEQUENCE [LARGE SCALE GENOMIC DNA]</scope>
    <source>
        <tissue evidence="2">Muscle</tissue>
    </source>
</reference>
<feature type="region of interest" description="Disordered" evidence="1">
    <location>
        <begin position="72"/>
        <end position="101"/>
    </location>
</feature>
<protein>
    <submittedName>
        <fullName evidence="2">Uncharacterized protein</fullName>
    </submittedName>
</protein>
<dbReference type="AlphaFoldDB" id="A0A9X9Q8M2"/>
<evidence type="ECO:0000313" key="3">
    <source>
        <dbReference type="Proteomes" id="UP000269945"/>
    </source>
</evidence>
<accession>A0A9X9Q8M2</accession>
<feature type="region of interest" description="Disordered" evidence="1">
    <location>
        <begin position="1"/>
        <end position="58"/>
    </location>
</feature>
<name>A0A9X9Q8M2_GULGU</name>
<comment type="caution">
    <text evidence="2">The sequence shown here is derived from an EMBL/GenBank/DDBJ whole genome shotgun (WGS) entry which is preliminary data.</text>
</comment>